<dbReference type="PANTHER" id="PTHR46709">
    <property type="entry name" value="PROTEIN CBG23488-RELATED"/>
    <property type="match status" value="1"/>
</dbReference>
<evidence type="ECO:0000313" key="7">
    <source>
        <dbReference type="EMBL" id="GMS94344.1"/>
    </source>
</evidence>
<organism evidence="7 8">
    <name type="scientific">Pristionchus entomophagus</name>
    <dbReference type="NCBI Taxonomy" id="358040"/>
    <lineage>
        <taxon>Eukaryota</taxon>
        <taxon>Metazoa</taxon>
        <taxon>Ecdysozoa</taxon>
        <taxon>Nematoda</taxon>
        <taxon>Chromadorea</taxon>
        <taxon>Rhabditida</taxon>
        <taxon>Rhabditina</taxon>
        <taxon>Diplogasteromorpha</taxon>
        <taxon>Diplogasteroidea</taxon>
        <taxon>Neodiplogasteridae</taxon>
        <taxon>Pristionchus</taxon>
    </lineage>
</organism>
<sequence>SDAIAEMNESEVIGNGTEENGTDAFDYECFYESPPLTATRFWLVTVFGSAISFVSIIENLMLFFLFATRKAHRNNHNMYLLLLAFFDFFVSLAYILLMSVNVLSDYLRSPALVGAWFSYMVPMITISHIAMSSASFLIIAASFERYCLTTSSRALRFAQRNRPKIAMGAIILGVISKGTICFEFEISHHENCTGEMTEWQMAYHPFVFDTPYHTIWRFWYRNFVTIFAPFFILAFLNARIVATLHHTNQNGGVFAHLAGNLAMEQSRRKATARAATRTMVAVTCCYLISNIVNVILTIWEHVDKESLFQDYISFYAIAVDMVSLLTTLACAGRLPIYLYCQTALRAEIVGIVNKWWKWWIRKFNPFSQVDADDEYERMQTNSSLYHTVTTEVDKTRLSLSSPLLLTEAPPPAIPLRSNGVGLTPDKPVAIISAYQHQPRRSFDTLTHTSSYSSSAGIKFIEKSGEYDDDVLSILETGKETLL</sequence>
<keyword evidence="3 5" id="KW-1133">Transmembrane helix</keyword>
<dbReference type="InterPro" id="IPR017452">
    <property type="entry name" value="GPCR_Rhodpsn_7TM"/>
</dbReference>
<accession>A0AAV5TK05</accession>
<evidence type="ECO:0000256" key="2">
    <source>
        <dbReference type="ARBA" id="ARBA00022692"/>
    </source>
</evidence>
<evidence type="ECO:0000256" key="5">
    <source>
        <dbReference type="SAM" id="Phobius"/>
    </source>
</evidence>
<evidence type="ECO:0000259" key="6">
    <source>
        <dbReference type="PROSITE" id="PS50262"/>
    </source>
</evidence>
<dbReference type="Pfam" id="PF00001">
    <property type="entry name" value="7tm_1"/>
    <property type="match status" value="1"/>
</dbReference>
<protein>
    <recommendedName>
        <fullName evidence="6">G-protein coupled receptors family 1 profile domain-containing protein</fullName>
    </recommendedName>
</protein>
<comment type="subcellular location">
    <subcellularLocation>
        <location evidence="1">Membrane</location>
    </subcellularLocation>
</comment>
<keyword evidence="4 5" id="KW-0472">Membrane</keyword>
<feature type="transmembrane region" description="Helical" evidence="5">
    <location>
        <begin position="218"/>
        <end position="236"/>
    </location>
</feature>
<evidence type="ECO:0000256" key="1">
    <source>
        <dbReference type="ARBA" id="ARBA00004370"/>
    </source>
</evidence>
<dbReference type="Proteomes" id="UP001432027">
    <property type="component" value="Unassembled WGS sequence"/>
</dbReference>
<dbReference type="PROSITE" id="PS50262">
    <property type="entry name" value="G_PROTEIN_RECEP_F1_2"/>
    <property type="match status" value="1"/>
</dbReference>
<dbReference type="EMBL" id="BTSX01000004">
    <property type="protein sequence ID" value="GMS94344.1"/>
    <property type="molecule type" value="Genomic_DNA"/>
</dbReference>
<proteinExistence type="predicted"/>
<feature type="transmembrane region" description="Helical" evidence="5">
    <location>
        <begin position="78"/>
        <end position="97"/>
    </location>
</feature>
<name>A0AAV5TK05_9BILA</name>
<feature type="domain" description="G-protein coupled receptors family 1 profile" evidence="6">
    <location>
        <begin position="58"/>
        <end position="337"/>
    </location>
</feature>
<feature type="transmembrane region" description="Helical" evidence="5">
    <location>
        <begin position="164"/>
        <end position="186"/>
    </location>
</feature>
<feature type="transmembrane region" description="Helical" evidence="5">
    <location>
        <begin position="41"/>
        <end position="66"/>
    </location>
</feature>
<evidence type="ECO:0000256" key="4">
    <source>
        <dbReference type="ARBA" id="ARBA00023136"/>
    </source>
</evidence>
<dbReference type="SUPFAM" id="SSF81321">
    <property type="entry name" value="Family A G protein-coupled receptor-like"/>
    <property type="match status" value="1"/>
</dbReference>
<keyword evidence="2 5" id="KW-0812">Transmembrane</keyword>
<keyword evidence="8" id="KW-1185">Reference proteome</keyword>
<dbReference type="Gene3D" id="1.20.1070.10">
    <property type="entry name" value="Rhodopsin 7-helix transmembrane proteins"/>
    <property type="match status" value="1"/>
</dbReference>
<gene>
    <name evidence="7" type="ORF">PENTCL1PPCAC_16519</name>
</gene>
<feature type="transmembrane region" description="Helical" evidence="5">
    <location>
        <begin position="311"/>
        <end position="331"/>
    </location>
</feature>
<feature type="transmembrane region" description="Helical" evidence="5">
    <location>
        <begin position="117"/>
        <end position="143"/>
    </location>
</feature>
<evidence type="ECO:0000256" key="3">
    <source>
        <dbReference type="ARBA" id="ARBA00022989"/>
    </source>
</evidence>
<feature type="non-terminal residue" evidence="7">
    <location>
        <position position="1"/>
    </location>
</feature>
<feature type="transmembrane region" description="Helical" evidence="5">
    <location>
        <begin position="278"/>
        <end position="299"/>
    </location>
</feature>
<dbReference type="GO" id="GO:0004930">
    <property type="term" value="F:G protein-coupled receptor activity"/>
    <property type="evidence" value="ECO:0007669"/>
    <property type="project" value="InterPro"/>
</dbReference>
<dbReference type="PANTHER" id="PTHR46709:SF2">
    <property type="entry name" value="G-PROTEIN COUPLED RECEPTORS FAMILY 1 PROFILE DOMAIN-CONTAINING PROTEIN"/>
    <property type="match status" value="1"/>
</dbReference>
<dbReference type="CDD" id="cd14978">
    <property type="entry name" value="7tmA_FMRFamide_R-like"/>
    <property type="match status" value="1"/>
</dbReference>
<dbReference type="InterPro" id="IPR000276">
    <property type="entry name" value="GPCR_Rhodpsn"/>
</dbReference>
<comment type="caution">
    <text evidence="7">The sequence shown here is derived from an EMBL/GenBank/DDBJ whole genome shotgun (WGS) entry which is preliminary data.</text>
</comment>
<dbReference type="GO" id="GO:0016020">
    <property type="term" value="C:membrane"/>
    <property type="evidence" value="ECO:0007669"/>
    <property type="project" value="UniProtKB-SubCell"/>
</dbReference>
<dbReference type="AlphaFoldDB" id="A0AAV5TK05"/>
<evidence type="ECO:0000313" key="8">
    <source>
        <dbReference type="Proteomes" id="UP001432027"/>
    </source>
</evidence>
<reference evidence="7" key="1">
    <citation type="submission" date="2023-10" db="EMBL/GenBank/DDBJ databases">
        <title>Genome assembly of Pristionchus species.</title>
        <authorList>
            <person name="Yoshida K."/>
            <person name="Sommer R.J."/>
        </authorList>
    </citation>
    <scope>NUCLEOTIDE SEQUENCE</scope>
    <source>
        <strain evidence="7">RS0144</strain>
    </source>
</reference>